<keyword evidence="9" id="KW-0998">Cell outer membrane</keyword>
<feature type="region of interest" description="Disordered" evidence="11">
    <location>
        <begin position="366"/>
        <end position="408"/>
    </location>
</feature>
<feature type="compositionally biased region" description="Polar residues" evidence="11">
    <location>
        <begin position="397"/>
        <end position="408"/>
    </location>
</feature>
<keyword evidence="6" id="KW-0406">Ion transport</keyword>
<reference evidence="14 15" key="1">
    <citation type="submission" date="2024-04" db="EMBL/GenBank/DDBJ databases">
        <authorList>
            <person name="Abashina T."/>
            <person name="Shaikin A."/>
        </authorList>
    </citation>
    <scope>NUCLEOTIDE SEQUENCE [LARGE SCALE GENOMIC DNA]</scope>
    <source>
        <strain evidence="14 15">AAFK</strain>
    </source>
</reference>
<accession>A0ABU9D8S2</accession>
<keyword evidence="15" id="KW-1185">Reference proteome</keyword>
<evidence type="ECO:0000313" key="14">
    <source>
        <dbReference type="EMBL" id="MEK8089931.1"/>
    </source>
</evidence>
<dbReference type="PANTHER" id="PTHR30329">
    <property type="entry name" value="STATOR ELEMENT OF FLAGELLAR MOTOR COMPLEX"/>
    <property type="match status" value="1"/>
</dbReference>
<dbReference type="InterPro" id="IPR006665">
    <property type="entry name" value="OmpA-like"/>
</dbReference>
<keyword evidence="3" id="KW-1134">Transmembrane beta strand</keyword>
<gene>
    <name evidence="14" type="ORF">WOB96_09145</name>
</gene>
<keyword evidence="2" id="KW-0813">Transport</keyword>
<comment type="subcellular location">
    <subcellularLocation>
        <location evidence="1">Cell outer membrane</location>
        <topology evidence="1">Multi-pass membrane protein</topology>
    </subcellularLocation>
</comment>
<dbReference type="Pfam" id="PF00691">
    <property type="entry name" value="OmpA"/>
    <property type="match status" value="1"/>
</dbReference>
<dbReference type="PROSITE" id="PS51123">
    <property type="entry name" value="OMPA_2"/>
    <property type="match status" value="1"/>
</dbReference>
<dbReference type="Gene3D" id="2.40.160.20">
    <property type="match status" value="1"/>
</dbReference>
<dbReference type="CDD" id="cd07185">
    <property type="entry name" value="OmpA_C-like"/>
    <property type="match status" value="1"/>
</dbReference>
<evidence type="ECO:0000256" key="2">
    <source>
        <dbReference type="ARBA" id="ARBA00022448"/>
    </source>
</evidence>
<evidence type="ECO:0000259" key="13">
    <source>
        <dbReference type="PROSITE" id="PS51123"/>
    </source>
</evidence>
<feature type="signal peptide" evidence="12">
    <location>
        <begin position="1"/>
        <end position="21"/>
    </location>
</feature>
<feature type="domain" description="OmpA-like" evidence="13">
    <location>
        <begin position="253"/>
        <end position="370"/>
    </location>
</feature>
<dbReference type="InterPro" id="IPR050330">
    <property type="entry name" value="Bact_OuterMem_StrucFunc"/>
</dbReference>
<evidence type="ECO:0000256" key="1">
    <source>
        <dbReference type="ARBA" id="ARBA00004571"/>
    </source>
</evidence>
<dbReference type="RefSeq" id="WP_341370989.1">
    <property type="nucleotide sequence ID" value="NZ_JBBPCO010000008.1"/>
</dbReference>
<evidence type="ECO:0000256" key="12">
    <source>
        <dbReference type="SAM" id="SignalP"/>
    </source>
</evidence>
<evidence type="ECO:0000256" key="11">
    <source>
        <dbReference type="SAM" id="MobiDB-lite"/>
    </source>
</evidence>
<name>A0ABU9D8S2_9PROT</name>
<dbReference type="InterPro" id="IPR036737">
    <property type="entry name" value="OmpA-like_sf"/>
</dbReference>
<keyword evidence="7" id="KW-0626">Porin</keyword>
<keyword evidence="5 12" id="KW-0732">Signal</keyword>
<dbReference type="Proteomes" id="UP001446205">
    <property type="component" value="Unassembled WGS sequence"/>
</dbReference>
<dbReference type="SUPFAM" id="SSF103088">
    <property type="entry name" value="OmpA-like"/>
    <property type="match status" value="1"/>
</dbReference>
<dbReference type="Pfam" id="PF13505">
    <property type="entry name" value="OMP_b-brl"/>
    <property type="match status" value="1"/>
</dbReference>
<dbReference type="InterPro" id="IPR027385">
    <property type="entry name" value="Beta-barrel_OMP"/>
</dbReference>
<evidence type="ECO:0000256" key="3">
    <source>
        <dbReference type="ARBA" id="ARBA00022452"/>
    </source>
</evidence>
<evidence type="ECO:0000256" key="6">
    <source>
        <dbReference type="ARBA" id="ARBA00023065"/>
    </source>
</evidence>
<dbReference type="InterPro" id="IPR006664">
    <property type="entry name" value="OMP_bac"/>
</dbReference>
<dbReference type="Gene3D" id="3.30.1330.60">
    <property type="entry name" value="OmpA-like domain"/>
    <property type="match status" value="1"/>
</dbReference>
<evidence type="ECO:0000256" key="5">
    <source>
        <dbReference type="ARBA" id="ARBA00022729"/>
    </source>
</evidence>
<sequence length="408" mass="43750">MRQSTILVAAIAAAFSTSAMAQEPASDRATIGGAYINLYGGNTFYDDSAHFGLGSKNNAGTAGLRIGTRTSPHFGVELDLNYAHVPYKDDLAPTGLPYSAYSGGDRFKGQFSGALVGVLYALDRDSTPYMTIGVGASSYRYAQSAVTGNDDRTENLMTLWGLGYKHRLGKSLDLRLDAQDEMLWNTPADPGGVLNNLRLTAGVGFAFGGSKPMPAPVAAAAPEPTPAPELPPAVQPAQVESMPIVVTETERTLLENKPVTIDAAKFDFDKAELRPSAYPTLDEIVEFSQKYPDAQFFVDGHTDSIGSESYNRQLSKKRAQAVKDYLTDKGVPSERLKVRALGESRPIASNKTADGRAKNRRVEVRTTIQVQRTSTERSVRPMQQQGPAGQSGGTGGMDSSSPMMQPAQ</sequence>
<dbReference type="EMBL" id="JBBPCO010000008">
    <property type="protein sequence ID" value="MEK8089931.1"/>
    <property type="molecule type" value="Genomic_DNA"/>
</dbReference>
<dbReference type="SUPFAM" id="SSF56925">
    <property type="entry name" value="OMPA-like"/>
    <property type="match status" value="1"/>
</dbReference>
<feature type="chain" id="PRO_5046276856" evidence="12">
    <location>
        <begin position="22"/>
        <end position="408"/>
    </location>
</feature>
<proteinExistence type="predicted"/>
<keyword evidence="4" id="KW-0812">Transmembrane</keyword>
<organism evidence="14 15">
    <name type="scientific">Thermithiobacillus plumbiphilus</name>
    <dbReference type="NCBI Taxonomy" id="1729899"/>
    <lineage>
        <taxon>Bacteria</taxon>
        <taxon>Pseudomonadati</taxon>
        <taxon>Pseudomonadota</taxon>
        <taxon>Acidithiobacillia</taxon>
        <taxon>Acidithiobacillales</taxon>
        <taxon>Thermithiobacillaceae</taxon>
        <taxon>Thermithiobacillus</taxon>
    </lineage>
</organism>
<evidence type="ECO:0000256" key="8">
    <source>
        <dbReference type="ARBA" id="ARBA00023136"/>
    </source>
</evidence>
<evidence type="ECO:0000256" key="4">
    <source>
        <dbReference type="ARBA" id="ARBA00022692"/>
    </source>
</evidence>
<evidence type="ECO:0000256" key="10">
    <source>
        <dbReference type="PROSITE-ProRule" id="PRU00473"/>
    </source>
</evidence>
<dbReference type="InterPro" id="IPR011250">
    <property type="entry name" value="OMP/PagP_B-barrel"/>
</dbReference>
<comment type="caution">
    <text evidence="14">The sequence shown here is derived from an EMBL/GenBank/DDBJ whole genome shotgun (WGS) entry which is preliminary data.</text>
</comment>
<evidence type="ECO:0000256" key="7">
    <source>
        <dbReference type="ARBA" id="ARBA00023114"/>
    </source>
</evidence>
<protein>
    <submittedName>
        <fullName evidence="14">OmpA family protein</fullName>
    </submittedName>
</protein>
<dbReference type="PRINTS" id="PR01021">
    <property type="entry name" value="OMPADOMAIN"/>
</dbReference>
<dbReference type="PANTHER" id="PTHR30329:SF21">
    <property type="entry name" value="LIPOPROTEIN YIAD-RELATED"/>
    <property type="match status" value="1"/>
</dbReference>
<keyword evidence="8 10" id="KW-0472">Membrane</keyword>
<evidence type="ECO:0000313" key="15">
    <source>
        <dbReference type="Proteomes" id="UP001446205"/>
    </source>
</evidence>
<evidence type="ECO:0000256" key="9">
    <source>
        <dbReference type="ARBA" id="ARBA00023237"/>
    </source>
</evidence>